<proteinExistence type="predicted"/>
<dbReference type="Proteomes" id="UP001225644">
    <property type="component" value="Unassembled WGS sequence"/>
</dbReference>
<feature type="transmembrane region" description="Helical" evidence="1">
    <location>
        <begin position="12"/>
        <end position="36"/>
    </location>
</feature>
<keyword evidence="4" id="KW-1185">Reference proteome</keyword>
<reference evidence="3 4" key="1">
    <citation type="submission" date="2023-07" db="EMBL/GenBank/DDBJ databases">
        <title>Genomic Encyclopedia of Type Strains, Phase IV (KMG-IV): sequencing the most valuable type-strain genomes for metagenomic binning, comparative biology and taxonomic classification.</title>
        <authorList>
            <person name="Goeker M."/>
        </authorList>
    </citation>
    <scope>NUCLEOTIDE SEQUENCE [LARGE SCALE GENOMIC DNA]</scope>
    <source>
        <strain evidence="3 4">DSM 12396</strain>
    </source>
</reference>
<evidence type="ECO:0000259" key="2">
    <source>
        <dbReference type="Pfam" id="PF10882"/>
    </source>
</evidence>
<sequence length="185" mass="20968">MASWDKGVMLWTALGLVALIPLLFIASPLNNVFIYILPRETYLHFEDWFLEGAEGYFAGGLSFSIIFLSYFFSPRGYLVGNHCLAINRLAGSISITYSSIHAIKIVENVWLSREIGVGGFWSWYGIFRTQEGDRVKVYATNLTKQMVQIKTTDGKTYYLSPAEPEKFVEAVKRHLNQNHQGGEKS</sequence>
<evidence type="ECO:0000313" key="4">
    <source>
        <dbReference type="Proteomes" id="UP001225644"/>
    </source>
</evidence>
<keyword evidence="1" id="KW-0472">Membrane</keyword>
<dbReference type="EMBL" id="JAUSUX010000008">
    <property type="protein sequence ID" value="MDQ0286238.1"/>
    <property type="molecule type" value="Genomic_DNA"/>
</dbReference>
<evidence type="ECO:0000313" key="3">
    <source>
        <dbReference type="EMBL" id="MDQ0286238.1"/>
    </source>
</evidence>
<feature type="domain" description="Bacterial Pleckstrin homology" evidence="2">
    <location>
        <begin position="77"/>
        <end position="174"/>
    </location>
</feature>
<protein>
    <recommendedName>
        <fullName evidence="2">Bacterial Pleckstrin homology domain-containing protein</fullName>
    </recommendedName>
</protein>
<name>A0ABU0B480_9FIRM</name>
<dbReference type="InterPro" id="IPR027783">
    <property type="entry name" value="Bacterial_PH-related"/>
</dbReference>
<dbReference type="RefSeq" id="WP_307401101.1">
    <property type="nucleotide sequence ID" value="NZ_JAUSUX010000008.1"/>
</dbReference>
<organism evidence="3 4">
    <name type="scientific">Desulfofundulus luciae</name>
    <dbReference type="NCBI Taxonomy" id="74702"/>
    <lineage>
        <taxon>Bacteria</taxon>
        <taxon>Bacillati</taxon>
        <taxon>Bacillota</taxon>
        <taxon>Clostridia</taxon>
        <taxon>Eubacteriales</taxon>
        <taxon>Peptococcaceae</taxon>
        <taxon>Desulfofundulus</taxon>
    </lineage>
</organism>
<feature type="transmembrane region" description="Helical" evidence="1">
    <location>
        <begin position="56"/>
        <end position="72"/>
    </location>
</feature>
<dbReference type="Pfam" id="PF10882">
    <property type="entry name" value="bPH_5"/>
    <property type="match status" value="1"/>
</dbReference>
<evidence type="ECO:0000256" key="1">
    <source>
        <dbReference type="SAM" id="Phobius"/>
    </source>
</evidence>
<comment type="caution">
    <text evidence="3">The sequence shown here is derived from an EMBL/GenBank/DDBJ whole genome shotgun (WGS) entry which is preliminary data.</text>
</comment>
<keyword evidence="1" id="KW-1133">Transmembrane helix</keyword>
<gene>
    <name evidence="3" type="ORF">J2Z49_001350</name>
</gene>
<accession>A0ABU0B480</accession>
<keyword evidence="1" id="KW-0812">Transmembrane</keyword>